<keyword evidence="2" id="KW-1185">Reference proteome</keyword>
<protein>
    <recommendedName>
        <fullName evidence="3">RloB-like protein</fullName>
    </recommendedName>
</protein>
<dbReference type="Proteomes" id="UP001431186">
    <property type="component" value="Chromosome"/>
</dbReference>
<gene>
    <name evidence="1" type="ORF">ATTO_12540</name>
</gene>
<sequence length="211" mass="23864">MSRKRLERGREQNRKRARIPRALAVVCGEVTEKEYFDQLGKELGVVISVKSQGLDPIALATYAAELCRRERSEIRASSDDGFKVVLVVADVDDYSPDQLREAARICKQKGMVLVLSNPCFEVWLIDHLEPCPDSICTARSAQQRALSNRILCGKGNKNIVKETIEGNLDIALQNAWKHNTAEREDRRRRLDTTDFGPWTDMPTAVEALRLL</sequence>
<proteinExistence type="predicted"/>
<dbReference type="RefSeq" id="WP_265591392.1">
    <property type="nucleotide sequence ID" value="NZ_AP025285.1"/>
</dbReference>
<evidence type="ECO:0008006" key="3">
    <source>
        <dbReference type="Google" id="ProtNLM"/>
    </source>
</evidence>
<dbReference type="Pfam" id="PF13707">
    <property type="entry name" value="RloB"/>
    <property type="match status" value="1"/>
</dbReference>
<organism evidence="1 2">
    <name type="scientific">Leptogranulimonas caecicola</name>
    <dbReference type="NCBI Taxonomy" id="2894156"/>
    <lineage>
        <taxon>Bacteria</taxon>
        <taxon>Bacillati</taxon>
        <taxon>Actinomycetota</taxon>
        <taxon>Coriobacteriia</taxon>
        <taxon>Coriobacteriales</taxon>
        <taxon>Kribbibacteriaceae</taxon>
        <taxon>Leptogranulimonas</taxon>
    </lineage>
</organism>
<accession>A0AAU9CU93</accession>
<evidence type="ECO:0000313" key="2">
    <source>
        <dbReference type="Proteomes" id="UP001431186"/>
    </source>
</evidence>
<dbReference type="KEGG" id="lcal:ATTO_12540"/>
<dbReference type="AlphaFoldDB" id="A0AAU9CU93"/>
<name>A0AAU9CU93_9ACTN</name>
<evidence type="ECO:0000313" key="1">
    <source>
        <dbReference type="EMBL" id="BDC91382.1"/>
    </source>
</evidence>
<dbReference type="InterPro" id="IPR025591">
    <property type="entry name" value="RloB"/>
</dbReference>
<dbReference type="EMBL" id="AP025285">
    <property type="protein sequence ID" value="BDC91382.1"/>
    <property type="molecule type" value="Genomic_DNA"/>
</dbReference>
<reference evidence="1" key="1">
    <citation type="submission" date="2021-11" db="EMBL/GenBank/DDBJ databases">
        <title>Complete genome sequence of Atopobiaceae bacterium TOC12.</title>
        <authorList>
            <person name="Morinaga K."/>
            <person name="Kusada H."/>
            <person name="Tamaki H."/>
        </authorList>
    </citation>
    <scope>NUCLEOTIDE SEQUENCE</scope>
    <source>
        <strain evidence="1">TOC12</strain>
    </source>
</reference>